<dbReference type="AlphaFoldDB" id="A0A1Y5SNJ0"/>
<evidence type="ECO:0000313" key="1">
    <source>
        <dbReference type="EMBL" id="SLN41710.1"/>
    </source>
</evidence>
<sequence length="496" mass="54760">MFDADPSLCFADVPSGSRPNFSAFATQEPSRTNWPLADGVISLPRTVGGDQDDVALEYKRVAEGTHGLLTAVGQSLAYIDKGYNGAVIVIPRSYSSHGHPAEHVVSILDSNEIDGRVGVFDYEDPDKSSPYPFRGRIRCIRPITVAPSAIGKRPSASKPSTQWVHLREGSTTRDVIYCYLKSAILLAGGGSAPPSYGIPEEMVSAVSRIDATADVEEFLGYTSDSSLGSQIWKDFWFKYVATPEVLTPFKRSGSTYVAPAAFTKVLKDDGSGHSQIFEGRANGLKETICTRLNDGVIAEDQAWEEMANGISISSGQNKQGVRSRAHSYREDVDSAVAQLQWIDNSGQPTDEGYRFVSICERFGGPNSSAAVKYFGATLIQTGHYGTFLHYVHRLSEEIFLDDPLAFSKSKGGVSVFDEDSYWEYLRVLQSHMENDLKVLRKVSGRSRPRSRTIFQAELTFLRKYGFIPESRSNRYRLGVGLPINWVRVNEAMQVEL</sequence>
<accession>A0A1Y5SNJ0</accession>
<organism evidence="1 2">
    <name type="scientific">Pseudooctadecabacter jejudonensis</name>
    <dbReference type="NCBI Taxonomy" id="1391910"/>
    <lineage>
        <taxon>Bacteria</taxon>
        <taxon>Pseudomonadati</taxon>
        <taxon>Pseudomonadota</taxon>
        <taxon>Alphaproteobacteria</taxon>
        <taxon>Rhodobacterales</taxon>
        <taxon>Paracoccaceae</taxon>
        <taxon>Pseudooctadecabacter</taxon>
    </lineage>
</organism>
<proteinExistence type="predicted"/>
<protein>
    <submittedName>
        <fullName evidence="1">Uncharacterized protein</fullName>
    </submittedName>
</protein>
<keyword evidence="2" id="KW-1185">Reference proteome</keyword>
<evidence type="ECO:0000313" key="2">
    <source>
        <dbReference type="Proteomes" id="UP000193623"/>
    </source>
</evidence>
<reference evidence="1 2" key="1">
    <citation type="submission" date="2017-03" db="EMBL/GenBank/DDBJ databases">
        <authorList>
            <person name="Afonso C.L."/>
            <person name="Miller P.J."/>
            <person name="Scott M.A."/>
            <person name="Spackman E."/>
            <person name="Goraichik I."/>
            <person name="Dimitrov K.M."/>
            <person name="Suarez D.L."/>
            <person name="Swayne D.E."/>
        </authorList>
    </citation>
    <scope>NUCLEOTIDE SEQUENCE [LARGE SCALE GENOMIC DNA]</scope>
    <source>
        <strain evidence="1 2">CECT 8397</strain>
    </source>
</reference>
<gene>
    <name evidence="1" type="ORF">PSJ8397_02101</name>
</gene>
<dbReference type="EMBL" id="FWFT01000003">
    <property type="protein sequence ID" value="SLN41710.1"/>
    <property type="molecule type" value="Genomic_DNA"/>
</dbReference>
<name>A0A1Y5SNJ0_9RHOB</name>
<dbReference type="Proteomes" id="UP000193623">
    <property type="component" value="Unassembled WGS sequence"/>
</dbReference>